<dbReference type="AlphaFoldDB" id="A0A916ZHB6"/>
<evidence type="ECO:0000313" key="2">
    <source>
        <dbReference type="Proteomes" id="UP000612456"/>
    </source>
</evidence>
<protein>
    <submittedName>
        <fullName evidence="1">Uncharacterized protein</fullName>
    </submittedName>
</protein>
<reference evidence="1" key="2">
    <citation type="submission" date="2020-09" db="EMBL/GenBank/DDBJ databases">
        <authorList>
            <person name="Sun Q."/>
            <person name="Zhou Y."/>
        </authorList>
    </citation>
    <scope>NUCLEOTIDE SEQUENCE</scope>
    <source>
        <strain evidence="1">CGMCC 1.15178</strain>
    </source>
</reference>
<gene>
    <name evidence="1" type="ORF">GCM10010911_63970</name>
</gene>
<evidence type="ECO:0000313" key="1">
    <source>
        <dbReference type="EMBL" id="GGD96450.1"/>
    </source>
</evidence>
<dbReference type="Proteomes" id="UP000612456">
    <property type="component" value="Unassembled WGS sequence"/>
</dbReference>
<organism evidence="1 2">
    <name type="scientific">Paenibacillus nasutitermitis</name>
    <dbReference type="NCBI Taxonomy" id="1652958"/>
    <lineage>
        <taxon>Bacteria</taxon>
        <taxon>Bacillati</taxon>
        <taxon>Bacillota</taxon>
        <taxon>Bacilli</taxon>
        <taxon>Bacillales</taxon>
        <taxon>Paenibacillaceae</taxon>
        <taxon>Paenibacillus</taxon>
    </lineage>
</organism>
<proteinExistence type="predicted"/>
<comment type="caution">
    <text evidence="1">The sequence shown here is derived from an EMBL/GenBank/DDBJ whole genome shotgun (WGS) entry which is preliminary data.</text>
</comment>
<accession>A0A916ZHB6</accession>
<sequence>MQDIQERLGKDQASFLELAKILLVALDIHLQRDKAVNQSIKDKLQKLFNIYSTENPD</sequence>
<name>A0A916ZHB6_9BACL</name>
<dbReference type="EMBL" id="BMHP01000008">
    <property type="protein sequence ID" value="GGD96450.1"/>
    <property type="molecule type" value="Genomic_DNA"/>
</dbReference>
<reference evidence="1" key="1">
    <citation type="journal article" date="2014" name="Int. J. Syst. Evol. Microbiol.">
        <title>Complete genome sequence of Corynebacterium casei LMG S-19264T (=DSM 44701T), isolated from a smear-ripened cheese.</title>
        <authorList>
            <consortium name="US DOE Joint Genome Institute (JGI-PGF)"/>
            <person name="Walter F."/>
            <person name="Albersmeier A."/>
            <person name="Kalinowski J."/>
            <person name="Ruckert C."/>
        </authorList>
    </citation>
    <scope>NUCLEOTIDE SEQUENCE</scope>
    <source>
        <strain evidence="1">CGMCC 1.15178</strain>
    </source>
</reference>
<keyword evidence="2" id="KW-1185">Reference proteome</keyword>